<evidence type="ECO:0008006" key="3">
    <source>
        <dbReference type="Google" id="ProtNLM"/>
    </source>
</evidence>
<accession>A0A653BTR9</accession>
<name>A0A653BTR9_CALMS</name>
<dbReference type="AlphaFoldDB" id="A0A653BTR9"/>
<gene>
    <name evidence="1" type="ORF">CALMAC_LOCUS3623</name>
</gene>
<organism evidence="1 2">
    <name type="scientific">Callosobruchus maculatus</name>
    <name type="common">Southern cowpea weevil</name>
    <name type="synonym">Pulse bruchid</name>
    <dbReference type="NCBI Taxonomy" id="64391"/>
    <lineage>
        <taxon>Eukaryota</taxon>
        <taxon>Metazoa</taxon>
        <taxon>Ecdysozoa</taxon>
        <taxon>Arthropoda</taxon>
        <taxon>Hexapoda</taxon>
        <taxon>Insecta</taxon>
        <taxon>Pterygota</taxon>
        <taxon>Neoptera</taxon>
        <taxon>Endopterygota</taxon>
        <taxon>Coleoptera</taxon>
        <taxon>Polyphaga</taxon>
        <taxon>Cucujiformia</taxon>
        <taxon>Chrysomeloidea</taxon>
        <taxon>Chrysomelidae</taxon>
        <taxon>Bruchinae</taxon>
        <taxon>Bruchini</taxon>
        <taxon>Callosobruchus</taxon>
    </lineage>
</organism>
<keyword evidence="2" id="KW-1185">Reference proteome</keyword>
<protein>
    <recommendedName>
        <fullName evidence="3">Protein quiver</fullName>
    </recommendedName>
</protein>
<proteinExistence type="predicted"/>
<evidence type="ECO:0000313" key="1">
    <source>
        <dbReference type="EMBL" id="VEN38890.1"/>
    </source>
</evidence>
<dbReference type="Proteomes" id="UP000410492">
    <property type="component" value="Unassembled WGS sequence"/>
</dbReference>
<sequence length="58" mass="6317">MADNACVKINFVRDGTEGTARACIETKTTCEKVKKTLGLLHVNVTDCNICKEDLCNGK</sequence>
<dbReference type="EMBL" id="CAACVG010005035">
    <property type="protein sequence ID" value="VEN38890.1"/>
    <property type="molecule type" value="Genomic_DNA"/>
</dbReference>
<evidence type="ECO:0000313" key="2">
    <source>
        <dbReference type="Proteomes" id="UP000410492"/>
    </source>
</evidence>
<reference evidence="1 2" key="1">
    <citation type="submission" date="2019-01" db="EMBL/GenBank/DDBJ databases">
        <authorList>
            <person name="Sayadi A."/>
        </authorList>
    </citation>
    <scope>NUCLEOTIDE SEQUENCE [LARGE SCALE GENOMIC DNA]</scope>
</reference>